<sequence>MLDEPRGAGADQRFLRDESAELADGGLVRIGESTLQVHRPKAAATPSPAREAAPDGEGHLRIAPQPAARAHLAQPVPAPEPEPAQPAGRSRSLLSLRRAKAPVTPRPDAAQ</sequence>
<feature type="region of interest" description="Disordered" evidence="1">
    <location>
        <begin position="31"/>
        <end position="111"/>
    </location>
</feature>
<accession>A0ABW0VRN2</accession>
<evidence type="ECO:0000313" key="3">
    <source>
        <dbReference type="Proteomes" id="UP001596066"/>
    </source>
</evidence>
<evidence type="ECO:0000256" key="1">
    <source>
        <dbReference type="SAM" id="MobiDB-lite"/>
    </source>
</evidence>
<reference evidence="3" key="1">
    <citation type="journal article" date="2019" name="Int. J. Syst. Evol. Microbiol.">
        <title>The Global Catalogue of Microorganisms (GCM) 10K type strain sequencing project: providing services to taxonomists for standard genome sequencing and annotation.</title>
        <authorList>
            <consortium name="The Broad Institute Genomics Platform"/>
            <consortium name="The Broad Institute Genome Sequencing Center for Infectious Disease"/>
            <person name="Wu L."/>
            <person name="Ma J."/>
        </authorList>
    </citation>
    <scope>NUCLEOTIDE SEQUENCE [LARGE SCALE GENOMIC DNA]</scope>
    <source>
        <strain evidence="3">CGMCC 4.1622</strain>
    </source>
</reference>
<comment type="caution">
    <text evidence="2">The sequence shown here is derived from an EMBL/GenBank/DDBJ whole genome shotgun (WGS) entry which is preliminary data.</text>
</comment>
<keyword evidence="3" id="KW-1185">Reference proteome</keyword>
<gene>
    <name evidence="2" type="ORF">ACFPZF_39730</name>
</gene>
<evidence type="ECO:0000313" key="2">
    <source>
        <dbReference type="EMBL" id="MFC5647454.1"/>
    </source>
</evidence>
<dbReference type="EMBL" id="JBHSOC010000178">
    <property type="protein sequence ID" value="MFC5647454.1"/>
    <property type="molecule type" value="Genomic_DNA"/>
</dbReference>
<feature type="compositionally biased region" description="Low complexity" evidence="1">
    <location>
        <begin position="42"/>
        <end position="51"/>
    </location>
</feature>
<name>A0ABW0VRN2_9ACTN</name>
<dbReference type="Proteomes" id="UP001596066">
    <property type="component" value="Unassembled WGS sequence"/>
</dbReference>
<dbReference type="RefSeq" id="WP_380232914.1">
    <property type="nucleotide sequence ID" value="NZ_JBHSOC010000178.1"/>
</dbReference>
<protein>
    <submittedName>
        <fullName evidence="2">Uncharacterized protein</fullName>
    </submittedName>
</protein>
<proteinExistence type="predicted"/>
<feature type="compositionally biased region" description="Low complexity" evidence="1">
    <location>
        <begin position="85"/>
        <end position="96"/>
    </location>
</feature>
<organism evidence="2 3">
    <name type="scientific">Kitasatospora cinereorecta</name>
    <dbReference type="NCBI Taxonomy" id="285560"/>
    <lineage>
        <taxon>Bacteria</taxon>
        <taxon>Bacillati</taxon>
        <taxon>Actinomycetota</taxon>
        <taxon>Actinomycetes</taxon>
        <taxon>Kitasatosporales</taxon>
        <taxon>Streptomycetaceae</taxon>
        <taxon>Kitasatospora</taxon>
    </lineage>
</organism>